<evidence type="ECO:0000313" key="10">
    <source>
        <dbReference type="EMBL" id="KAJ8749405.1"/>
    </source>
</evidence>
<evidence type="ECO:0000256" key="5">
    <source>
        <dbReference type="ARBA" id="ARBA00022989"/>
    </source>
</evidence>
<keyword evidence="6 7" id="KW-0472">Membrane</keyword>
<feature type="signal peptide" evidence="8">
    <location>
        <begin position="1"/>
        <end position="28"/>
    </location>
</feature>
<feature type="transmembrane region" description="Helical" evidence="7">
    <location>
        <begin position="63"/>
        <end position="85"/>
    </location>
</feature>
<dbReference type="InterPro" id="IPR033118">
    <property type="entry name" value="EXPERA"/>
</dbReference>
<keyword evidence="3 7" id="KW-0812">Transmembrane</keyword>
<dbReference type="EMBL" id="JAIWQS010000012">
    <property type="protein sequence ID" value="KAJ8749405.1"/>
    <property type="molecule type" value="Genomic_DNA"/>
</dbReference>
<feature type="transmembrane region" description="Helical" evidence="7">
    <location>
        <begin position="128"/>
        <end position="145"/>
    </location>
</feature>
<comment type="caution">
    <text evidence="10">The sequence shown here is derived from an EMBL/GenBank/DDBJ whole genome shotgun (WGS) entry which is preliminary data.</text>
</comment>
<evidence type="ECO:0000256" key="2">
    <source>
        <dbReference type="ARBA" id="ARBA00009096"/>
    </source>
</evidence>
<feature type="domain" description="EXPERA" evidence="9">
    <location>
        <begin position="8"/>
        <end position="140"/>
    </location>
</feature>
<dbReference type="PANTHER" id="PTHR31204:SF1">
    <property type="entry name" value="SIGMA INTRACELLULAR RECEPTOR 2"/>
    <property type="match status" value="1"/>
</dbReference>
<keyword evidence="8" id="KW-0732">Signal</keyword>
<feature type="chain" id="PRO_5043474019" description="EXPERA domain-containing protein" evidence="8">
    <location>
        <begin position="29"/>
        <end position="167"/>
    </location>
</feature>
<keyword evidence="4" id="KW-0256">Endoplasmic reticulum</keyword>
<dbReference type="PIRSF" id="PIRSF031032">
    <property type="entry name" value="TMP_97_prd"/>
    <property type="match status" value="1"/>
</dbReference>
<dbReference type="Pfam" id="PF05241">
    <property type="entry name" value="EBP"/>
    <property type="match status" value="1"/>
</dbReference>
<protein>
    <recommendedName>
        <fullName evidence="9">EXPERA domain-containing protein</fullName>
    </recommendedName>
</protein>
<dbReference type="InterPro" id="IPR016964">
    <property type="entry name" value="Sigma2_recept"/>
</dbReference>
<dbReference type="PANTHER" id="PTHR31204">
    <property type="entry name" value="SIGMA INTRACELLULAR RECEPTOR 2"/>
    <property type="match status" value="1"/>
</dbReference>
<proteinExistence type="inferred from homology"/>
<name>A0AAV8SBI2_9ROSI</name>
<dbReference type="PROSITE" id="PS51751">
    <property type="entry name" value="EXPERA"/>
    <property type="match status" value="1"/>
</dbReference>
<dbReference type="Proteomes" id="UP001159364">
    <property type="component" value="Linkage Group LG12"/>
</dbReference>
<evidence type="ECO:0000256" key="7">
    <source>
        <dbReference type="PIRNR" id="PIRNR031032"/>
    </source>
</evidence>
<comment type="subcellular location">
    <subcellularLocation>
        <location evidence="1">Endoplasmic reticulum membrane</location>
        <topology evidence="1">Multi-pass membrane protein</topology>
    </subcellularLocation>
</comment>
<evidence type="ECO:0000256" key="8">
    <source>
        <dbReference type="SAM" id="SignalP"/>
    </source>
</evidence>
<evidence type="ECO:0000313" key="11">
    <source>
        <dbReference type="Proteomes" id="UP001159364"/>
    </source>
</evidence>
<dbReference type="AlphaFoldDB" id="A0AAV8SBI2"/>
<accession>A0AAV8SBI2</accession>
<evidence type="ECO:0000256" key="1">
    <source>
        <dbReference type="ARBA" id="ARBA00004477"/>
    </source>
</evidence>
<keyword evidence="5 7" id="KW-1133">Transmembrane helix</keyword>
<reference evidence="10 11" key="1">
    <citation type="submission" date="2021-09" db="EMBL/GenBank/DDBJ databases">
        <title>Genomic insights and catalytic innovation underlie evolution of tropane alkaloids biosynthesis.</title>
        <authorList>
            <person name="Wang Y.-J."/>
            <person name="Tian T."/>
            <person name="Huang J.-P."/>
            <person name="Huang S.-X."/>
        </authorList>
    </citation>
    <scope>NUCLEOTIDE SEQUENCE [LARGE SCALE GENOMIC DNA]</scope>
    <source>
        <strain evidence="10">KIB-2018</strain>
        <tissue evidence="10">Leaf</tissue>
    </source>
</reference>
<dbReference type="GO" id="GO:0005789">
    <property type="term" value="C:endoplasmic reticulum membrane"/>
    <property type="evidence" value="ECO:0007669"/>
    <property type="project" value="UniProtKB-SubCell"/>
</dbReference>
<feature type="transmembrane region" description="Helical" evidence="7">
    <location>
        <begin position="97"/>
        <end position="116"/>
    </location>
</feature>
<keyword evidence="11" id="KW-1185">Reference proteome</keyword>
<gene>
    <name evidence="10" type="ORF">K2173_018898</name>
</gene>
<evidence type="ECO:0000256" key="4">
    <source>
        <dbReference type="ARBA" id="ARBA00022824"/>
    </source>
</evidence>
<evidence type="ECO:0000256" key="3">
    <source>
        <dbReference type="ARBA" id="ARBA00022692"/>
    </source>
</evidence>
<sequence length="167" mass="18838">MGASLKLVDFVLFFFFFVIAVAAPLIDAQTCLPQSLFPVFLVDLKSWYRRQYGDYLIFEKPNWFVGLIWLELLFQWPLSLINLVGILCAKPWFPTTCLIYGSSVLTSMTAILAELMSSGRASDSLKMMYYPFFGFGVLAVLRGLMSQPGKATTSIGKRPLVGRKKRV</sequence>
<dbReference type="InterPro" id="IPR051987">
    <property type="entry name" value="Sigma-2_receptor-like"/>
</dbReference>
<evidence type="ECO:0000259" key="9">
    <source>
        <dbReference type="PROSITE" id="PS51751"/>
    </source>
</evidence>
<evidence type="ECO:0000256" key="6">
    <source>
        <dbReference type="ARBA" id="ARBA00023136"/>
    </source>
</evidence>
<organism evidence="10 11">
    <name type="scientific">Erythroxylum novogranatense</name>
    <dbReference type="NCBI Taxonomy" id="1862640"/>
    <lineage>
        <taxon>Eukaryota</taxon>
        <taxon>Viridiplantae</taxon>
        <taxon>Streptophyta</taxon>
        <taxon>Embryophyta</taxon>
        <taxon>Tracheophyta</taxon>
        <taxon>Spermatophyta</taxon>
        <taxon>Magnoliopsida</taxon>
        <taxon>eudicotyledons</taxon>
        <taxon>Gunneridae</taxon>
        <taxon>Pentapetalae</taxon>
        <taxon>rosids</taxon>
        <taxon>fabids</taxon>
        <taxon>Malpighiales</taxon>
        <taxon>Erythroxylaceae</taxon>
        <taxon>Erythroxylum</taxon>
    </lineage>
</organism>
<comment type="similarity">
    <text evidence="2">Belongs to the TMEM97/sigma-2 receptor family.</text>
</comment>